<feature type="signal peptide" evidence="1">
    <location>
        <begin position="1"/>
        <end position="18"/>
    </location>
</feature>
<dbReference type="EMBL" id="JBHTIB010000002">
    <property type="protein sequence ID" value="MFD0834665.1"/>
    <property type="molecule type" value="Genomic_DNA"/>
</dbReference>
<evidence type="ECO:0000313" key="3">
    <source>
        <dbReference type="Proteomes" id="UP001597011"/>
    </source>
</evidence>
<keyword evidence="1" id="KW-0732">Signal</keyword>
<evidence type="ECO:0000256" key="1">
    <source>
        <dbReference type="SAM" id="SignalP"/>
    </source>
</evidence>
<keyword evidence="3" id="KW-1185">Reference proteome</keyword>
<proteinExistence type="predicted"/>
<comment type="caution">
    <text evidence="2">The sequence shown here is derived from an EMBL/GenBank/DDBJ whole genome shotgun (WGS) entry which is preliminary data.</text>
</comment>
<sequence>MKKIILIGLMLLCKITYGQVNVSITNMQYINGTPISNCGTIDFGTNPTVRVQFTINLSKQSTQVVGRSNLYVYTVGSSGSLIEKKNEIV</sequence>
<evidence type="ECO:0000313" key="2">
    <source>
        <dbReference type="EMBL" id="MFD0834665.1"/>
    </source>
</evidence>
<protein>
    <submittedName>
        <fullName evidence="2">Uncharacterized protein</fullName>
    </submittedName>
</protein>
<reference evidence="3" key="1">
    <citation type="journal article" date="2019" name="Int. J. Syst. Evol. Microbiol.">
        <title>The Global Catalogue of Microorganisms (GCM) 10K type strain sequencing project: providing services to taxonomists for standard genome sequencing and annotation.</title>
        <authorList>
            <consortium name="The Broad Institute Genomics Platform"/>
            <consortium name="The Broad Institute Genome Sequencing Center for Infectious Disease"/>
            <person name="Wu L."/>
            <person name="Ma J."/>
        </authorList>
    </citation>
    <scope>NUCLEOTIDE SEQUENCE [LARGE SCALE GENOMIC DNA]</scope>
    <source>
        <strain evidence="3">CCUG 60529</strain>
    </source>
</reference>
<gene>
    <name evidence="2" type="ORF">ACFQ0I_02730</name>
</gene>
<accession>A0ABW3BPR0</accession>
<feature type="chain" id="PRO_5046086555" evidence="1">
    <location>
        <begin position="19"/>
        <end position="89"/>
    </location>
</feature>
<dbReference type="Proteomes" id="UP001597011">
    <property type="component" value="Unassembled WGS sequence"/>
</dbReference>
<name>A0ABW3BPR0_9FLAO</name>
<organism evidence="2 3">
    <name type="scientific">Mariniflexile aquimaris</name>
    <dbReference type="NCBI Taxonomy" id="881009"/>
    <lineage>
        <taxon>Bacteria</taxon>
        <taxon>Pseudomonadati</taxon>
        <taxon>Bacteroidota</taxon>
        <taxon>Flavobacteriia</taxon>
        <taxon>Flavobacteriales</taxon>
        <taxon>Flavobacteriaceae</taxon>
        <taxon>Mariniflexile</taxon>
    </lineage>
</organism>